<dbReference type="Gene3D" id="1.10.10.10">
    <property type="entry name" value="Winged helix-like DNA-binding domain superfamily/Winged helix DNA-binding domain"/>
    <property type="match status" value="1"/>
</dbReference>
<dbReference type="PANTHER" id="PTHR43133">
    <property type="entry name" value="RNA POLYMERASE ECF-TYPE SIGMA FACTO"/>
    <property type="match status" value="1"/>
</dbReference>
<dbReference type="InterPro" id="IPR007627">
    <property type="entry name" value="RNA_pol_sigma70_r2"/>
</dbReference>
<dbReference type="GO" id="GO:0006352">
    <property type="term" value="P:DNA-templated transcription initiation"/>
    <property type="evidence" value="ECO:0007669"/>
    <property type="project" value="InterPro"/>
</dbReference>
<name>A0A848KCT6_9NOCA</name>
<dbReference type="InterPro" id="IPR013324">
    <property type="entry name" value="RNA_pol_sigma_r3/r4-like"/>
</dbReference>
<reference evidence="8 9" key="1">
    <citation type="submission" date="2019-05" db="EMBL/GenBank/DDBJ databases">
        <authorList>
            <person name="Lee S.D."/>
        </authorList>
    </citation>
    <scope>NUCLEOTIDE SEQUENCE [LARGE SCALE GENOMIC DNA]</scope>
    <source>
        <strain evidence="8 9">YC2-7</strain>
    </source>
</reference>
<dbReference type="SUPFAM" id="SSF88659">
    <property type="entry name" value="Sigma3 and sigma4 domains of RNA polymerase sigma factors"/>
    <property type="match status" value="1"/>
</dbReference>
<dbReference type="InterPro" id="IPR036388">
    <property type="entry name" value="WH-like_DNA-bd_sf"/>
</dbReference>
<evidence type="ECO:0000256" key="3">
    <source>
        <dbReference type="ARBA" id="ARBA00023082"/>
    </source>
</evidence>
<dbReference type="GO" id="GO:0016987">
    <property type="term" value="F:sigma factor activity"/>
    <property type="evidence" value="ECO:0007669"/>
    <property type="project" value="UniProtKB-KW"/>
</dbReference>
<keyword evidence="4" id="KW-0238">DNA-binding</keyword>
<dbReference type="AlphaFoldDB" id="A0A848KCT6"/>
<dbReference type="NCBIfam" id="TIGR02937">
    <property type="entry name" value="sigma70-ECF"/>
    <property type="match status" value="1"/>
</dbReference>
<dbReference type="InterPro" id="IPR013325">
    <property type="entry name" value="RNA_pol_sigma_r2"/>
</dbReference>
<dbReference type="Gene3D" id="1.10.1740.10">
    <property type="match status" value="1"/>
</dbReference>
<dbReference type="InterPro" id="IPR014284">
    <property type="entry name" value="RNA_pol_sigma-70_dom"/>
</dbReference>
<dbReference type="RefSeq" id="WP_169585145.1">
    <property type="nucleotide sequence ID" value="NZ_VCQU01000001.1"/>
</dbReference>
<keyword evidence="2" id="KW-0805">Transcription regulation</keyword>
<organism evidence="8 9">
    <name type="scientific">Antrihabitans stalactiti</name>
    <dbReference type="NCBI Taxonomy" id="2584121"/>
    <lineage>
        <taxon>Bacteria</taxon>
        <taxon>Bacillati</taxon>
        <taxon>Actinomycetota</taxon>
        <taxon>Actinomycetes</taxon>
        <taxon>Mycobacteriales</taxon>
        <taxon>Nocardiaceae</taxon>
        <taxon>Antrihabitans</taxon>
    </lineage>
</organism>
<keyword evidence="5" id="KW-0804">Transcription</keyword>
<sequence length="195" mass="21504">MTTATESTARLRVVSDHERCSPNCARLCTDEGMAATMRADRGLLLWRATNSLGDAGLAEQAVQETFLRAWKGCAKFDDRLGSVRSWLLAIARNLVIDIARSRAVRPGDTHWDELDDAIGSRTTMMDFTEALANSWYVEELLGQLPESQRQAVAQIVVHERPYQDVAAELGVPVGTLKSRVHYGLRALRGHLATAA</sequence>
<dbReference type="EMBL" id="VCQU01000001">
    <property type="protein sequence ID" value="NMN94502.1"/>
    <property type="molecule type" value="Genomic_DNA"/>
</dbReference>
<feature type="domain" description="RNA polymerase sigma factor 70 region 4 type 2" evidence="7">
    <location>
        <begin position="136"/>
        <end position="187"/>
    </location>
</feature>
<feature type="domain" description="RNA polymerase sigma-70 region 2" evidence="6">
    <location>
        <begin position="40"/>
        <end position="103"/>
    </location>
</feature>
<evidence type="ECO:0000259" key="7">
    <source>
        <dbReference type="Pfam" id="PF08281"/>
    </source>
</evidence>
<dbReference type="Proteomes" id="UP000535543">
    <property type="component" value="Unassembled WGS sequence"/>
</dbReference>
<dbReference type="InterPro" id="IPR013249">
    <property type="entry name" value="RNA_pol_sigma70_r4_t2"/>
</dbReference>
<evidence type="ECO:0000256" key="5">
    <source>
        <dbReference type="ARBA" id="ARBA00023163"/>
    </source>
</evidence>
<dbReference type="InterPro" id="IPR039425">
    <property type="entry name" value="RNA_pol_sigma-70-like"/>
</dbReference>
<gene>
    <name evidence="8" type="ORF">FGL95_05545</name>
</gene>
<dbReference type="Pfam" id="PF08281">
    <property type="entry name" value="Sigma70_r4_2"/>
    <property type="match status" value="1"/>
</dbReference>
<dbReference type="GO" id="GO:0003677">
    <property type="term" value="F:DNA binding"/>
    <property type="evidence" value="ECO:0007669"/>
    <property type="project" value="UniProtKB-KW"/>
</dbReference>
<dbReference type="Pfam" id="PF04542">
    <property type="entry name" value="Sigma70_r2"/>
    <property type="match status" value="1"/>
</dbReference>
<evidence type="ECO:0000256" key="2">
    <source>
        <dbReference type="ARBA" id="ARBA00023015"/>
    </source>
</evidence>
<accession>A0A848KCT6</accession>
<dbReference type="CDD" id="cd06171">
    <property type="entry name" value="Sigma70_r4"/>
    <property type="match status" value="1"/>
</dbReference>
<dbReference type="SUPFAM" id="SSF88946">
    <property type="entry name" value="Sigma2 domain of RNA polymerase sigma factors"/>
    <property type="match status" value="1"/>
</dbReference>
<keyword evidence="3" id="KW-0731">Sigma factor</keyword>
<proteinExistence type="inferred from homology"/>
<reference evidence="8 9" key="2">
    <citation type="submission" date="2020-06" db="EMBL/GenBank/DDBJ databases">
        <title>Antribacter stalactiti gen. nov., sp. nov., a new member of the family Nacardiaceae isolated from a cave.</title>
        <authorList>
            <person name="Kim I.S."/>
        </authorList>
    </citation>
    <scope>NUCLEOTIDE SEQUENCE [LARGE SCALE GENOMIC DNA]</scope>
    <source>
        <strain evidence="8 9">YC2-7</strain>
    </source>
</reference>
<dbReference type="PANTHER" id="PTHR43133:SF8">
    <property type="entry name" value="RNA POLYMERASE SIGMA FACTOR HI_1459-RELATED"/>
    <property type="match status" value="1"/>
</dbReference>
<evidence type="ECO:0000256" key="4">
    <source>
        <dbReference type="ARBA" id="ARBA00023125"/>
    </source>
</evidence>
<evidence type="ECO:0000256" key="1">
    <source>
        <dbReference type="ARBA" id="ARBA00010641"/>
    </source>
</evidence>
<evidence type="ECO:0000313" key="9">
    <source>
        <dbReference type="Proteomes" id="UP000535543"/>
    </source>
</evidence>
<evidence type="ECO:0000313" key="8">
    <source>
        <dbReference type="EMBL" id="NMN94502.1"/>
    </source>
</evidence>
<comment type="caution">
    <text evidence="8">The sequence shown here is derived from an EMBL/GenBank/DDBJ whole genome shotgun (WGS) entry which is preliminary data.</text>
</comment>
<keyword evidence="9" id="KW-1185">Reference proteome</keyword>
<comment type="similarity">
    <text evidence="1">Belongs to the sigma-70 factor family. ECF subfamily.</text>
</comment>
<evidence type="ECO:0000259" key="6">
    <source>
        <dbReference type="Pfam" id="PF04542"/>
    </source>
</evidence>
<protein>
    <submittedName>
        <fullName evidence="8">Sigma-70 family RNA polymerase sigma factor</fullName>
    </submittedName>
</protein>